<dbReference type="GO" id="GO:0052621">
    <property type="term" value="F:diguanylate cyclase activity"/>
    <property type="evidence" value="ECO:0007669"/>
    <property type="project" value="TreeGrafter"/>
</dbReference>
<feature type="transmembrane region" description="Helical" evidence="1">
    <location>
        <begin position="77"/>
        <end position="98"/>
    </location>
</feature>
<dbReference type="PANTHER" id="PTHR45138">
    <property type="entry name" value="REGULATORY COMPONENTS OF SENSORY TRANSDUCTION SYSTEM"/>
    <property type="match status" value="1"/>
</dbReference>
<dbReference type="PROSITE" id="PS50887">
    <property type="entry name" value="GGDEF"/>
    <property type="match status" value="1"/>
</dbReference>
<dbReference type="Gene3D" id="3.30.450.40">
    <property type="match status" value="1"/>
</dbReference>
<dbReference type="SUPFAM" id="SSF55073">
    <property type="entry name" value="Nucleotide cyclase"/>
    <property type="match status" value="1"/>
</dbReference>
<sequence length="536" mass="57720">MRHFFRPDVADLVALTRRARWLLTFRLLLAVAPMLSWQAMPSARSGELIDVQAAVGAYLVLVLIFEQVRRFGRTATLWVIAVAMLLDGAFLAWCFRLLGGVQGPLVHVLVLYTLAITLLASFRSGIKTTTWNSLMLLTVLVADVDGTLGRSLLGSAFPRAQFTVLLAAMWTTTFTTAAFAAVNERELRRRRYDMQVLRGFAVAMEDCWDTSEIMTGLAKVTTVELLARRALVVIEGVPGATSRAAAGKGAVWYSTTSEQACTTDACPWPPGSIIEEAIASGKTQLLEYVEADADAWLSAHMPEAREVVLIPLARESRVRGVLVFEHAGRGVLSRLFTPGIERRMVSTAEQAAAHAALAISRAALLLQTRSAAETDALTGLANRGTFDTVLAREIQGNLVNGFGCAVALIDLDHFKMVNDTYGHQVGDAVLIALANCLRTTSRRNDLPARYGGEEFAVIMPAVSAVEALRFAERLRAAVESMDSPVCVTASIGVAIASESASTPVDLLAEADAALYEAKGAGRNRVVAKDARAESAL</sequence>
<evidence type="ECO:0000256" key="1">
    <source>
        <dbReference type="SAM" id="Phobius"/>
    </source>
</evidence>
<dbReference type="Proteomes" id="UP000521922">
    <property type="component" value="Unassembled WGS sequence"/>
</dbReference>
<keyword evidence="1" id="KW-0472">Membrane</keyword>
<dbReference type="InterPro" id="IPR029787">
    <property type="entry name" value="Nucleotide_cyclase"/>
</dbReference>
<dbReference type="GO" id="GO:1902201">
    <property type="term" value="P:negative regulation of bacterial-type flagellum-dependent cell motility"/>
    <property type="evidence" value="ECO:0007669"/>
    <property type="project" value="TreeGrafter"/>
</dbReference>
<keyword evidence="1" id="KW-1133">Transmembrane helix</keyword>
<dbReference type="CDD" id="cd01949">
    <property type="entry name" value="GGDEF"/>
    <property type="match status" value="1"/>
</dbReference>
<dbReference type="AlphaFoldDB" id="A0A7Y9DQW6"/>
<dbReference type="GO" id="GO:0043709">
    <property type="term" value="P:cell adhesion involved in single-species biofilm formation"/>
    <property type="evidence" value="ECO:0007669"/>
    <property type="project" value="TreeGrafter"/>
</dbReference>
<keyword evidence="4" id="KW-1185">Reference proteome</keyword>
<dbReference type="InterPro" id="IPR000160">
    <property type="entry name" value="GGDEF_dom"/>
</dbReference>
<evidence type="ECO:0000259" key="2">
    <source>
        <dbReference type="PROSITE" id="PS50887"/>
    </source>
</evidence>
<dbReference type="InterPro" id="IPR043128">
    <property type="entry name" value="Rev_trsase/Diguanyl_cyclase"/>
</dbReference>
<dbReference type="NCBIfam" id="TIGR00254">
    <property type="entry name" value="GGDEF"/>
    <property type="match status" value="1"/>
</dbReference>
<evidence type="ECO:0000313" key="4">
    <source>
        <dbReference type="Proteomes" id="UP000521922"/>
    </source>
</evidence>
<comment type="caution">
    <text evidence="3">The sequence shown here is derived from an EMBL/GenBank/DDBJ whole genome shotgun (WGS) entry which is preliminary data.</text>
</comment>
<dbReference type="GO" id="GO:0005886">
    <property type="term" value="C:plasma membrane"/>
    <property type="evidence" value="ECO:0007669"/>
    <property type="project" value="TreeGrafter"/>
</dbReference>
<organism evidence="3 4">
    <name type="scientific">Kineococcus aurantiacus</name>
    <dbReference type="NCBI Taxonomy" id="37633"/>
    <lineage>
        <taxon>Bacteria</taxon>
        <taxon>Bacillati</taxon>
        <taxon>Actinomycetota</taxon>
        <taxon>Actinomycetes</taxon>
        <taxon>Kineosporiales</taxon>
        <taxon>Kineosporiaceae</taxon>
        <taxon>Kineococcus</taxon>
    </lineage>
</organism>
<dbReference type="PANTHER" id="PTHR45138:SF9">
    <property type="entry name" value="DIGUANYLATE CYCLASE DGCM-RELATED"/>
    <property type="match status" value="1"/>
</dbReference>
<accession>A0A7Y9DQW6</accession>
<feature type="transmembrane region" description="Helical" evidence="1">
    <location>
        <begin position="46"/>
        <end position="65"/>
    </location>
</feature>
<keyword evidence="1" id="KW-0812">Transmembrane</keyword>
<dbReference type="InterPro" id="IPR050469">
    <property type="entry name" value="Diguanylate_Cyclase"/>
</dbReference>
<feature type="domain" description="GGDEF" evidence="2">
    <location>
        <begin position="402"/>
        <end position="530"/>
    </location>
</feature>
<feature type="transmembrane region" description="Helical" evidence="1">
    <location>
        <begin position="21"/>
        <end position="40"/>
    </location>
</feature>
<feature type="transmembrane region" description="Helical" evidence="1">
    <location>
        <begin position="104"/>
        <end position="122"/>
    </location>
</feature>
<dbReference type="SMART" id="SM00267">
    <property type="entry name" value="GGDEF"/>
    <property type="match status" value="1"/>
</dbReference>
<dbReference type="InterPro" id="IPR029016">
    <property type="entry name" value="GAF-like_dom_sf"/>
</dbReference>
<gene>
    <name evidence="3" type="ORF">BJ968_004691</name>
</gene>
<protein>
    <submittedName>
        <fullName evidence="3">Diguanylate cyclase (GGDEF)-like protein</fullName>
    </submittedName>
</protein>
<feature type="transmembrane region" description="Helical" evidence="1">
    <location>
        <begin position="159"/>
        <end position="182"/>
    </location>
</feature>
<dbReference type="FunFam" id="3.30.70.270:FF:000001">
    <property type="entry name" value="Diguanylate cyclase domain protein"/>
    <property type="match status" value="1"/>
</dbReference>
<dbReference type="Pfam" id="PF00990">
    <property type="entry name" value="GGDEF"/>
    <property type="match status" value="1"/>
</dbReference>
<evidence type="ECO:0000313" key="3">
    <source>
        <dbReference type="EMBL" id="NYD25082.1"/>
    </source>
</evidence>
<dbReference type="RefSeq" id="WP_179757245.1">
    <property type="nucleotide sequence ID" value="NZ_BAAAGN010000032.1"/>
</dbReference>
<proteinExistence type="predicted"/>
<dbReference type="Gene3D" id="3.30.70.270">
    <property type="match status" value="1"/>
</dbReference>
<dbReference type="SUPFAM" id="SSF55781">
    <property type="entry name" value="GAF domain-like"/>
    <property type="match status" value="1"/>
</dbReference>
<reference evidence="3 4" key="1">
    <citation type="submission" date="2020-07" db="EMBL/GenBank/DDBJ databases">
        <title>Sequencing the genomes of 1000 actinobacteria strains.</title>
        <authorList>
            <person name="Klenk H.-P."/>
        </authorList>
    </citation>
    <scope>NUCLEOTIDE SEQUENCE [LARGE SCALE GENOMIC DNA]</scope>
    <source>
        <strain evidence="3 4">DSM 7487</strain>
    </source>
</reference>
<dbReference type="EMBL" id="JACCBB010000002">
    <property type="protein sequence ID" value="NYD25082.1"/>
    <property type="molecule type" value="Genomic_DNA"/>
</dbReference>
<name>A0A7Y9DQW6_9ACTN</name>